<evidence type="ECO:0000256" key="7">
    <source>
        <dbReference type="SAM" id="Phobius"/>
    </source>
</evidence>
<dbReference type="SUPFAM" id="SSF103473">
    <property type="entry name" value="MFS general substrate transporter"/>
    <property type="match status" value="1"/>
</dbReference>
<feature type="transmembrane region" description="Helical" evidence="7">
    <location>
        <begin position="480"/>
        <end position="500"/>
    </location>
</feature>
<dbReference type="Gene3D" id="1.20.1250.20">
    <property type="entry name" value="MFS general substrate transporter like domains"/>
    <property type="match status" value="1"/>
</dbReference>
<dbReference type="InterPro" id="IPR020846">
    <property type="entry name" value="MFS_dom"/>
</dbReference>
<feature type="transmembrane region" description="Helical" evidence="7">
    <location>
        <begin position="182"/>
        <end position="203"/>
    </location>
</feature>
<evidence type="ECO:0000256" key="3">
    <source>
        <dbReference type="ARBA" id="ARBA00022692"/>
    </source>
</evidence>
<sequence>MLAARAGTRLLRPSSLYAFFKQSPVTLPHLPGPSRSEERKTDRVTRVPGAMELRERAINIKAAAASSEHGGSGAGAAPESFSLGPVLTSVAVACCGAFAFGYHLGVVNGPLEVIARDLGFAGNKAMEGMVVSTTLAGAAIGSLTGGGLADALGRRKAFLMAAVPMLVGPLLCAWATDFNTLAAGRALTGVAIGLSSSLVPTYISEIAPTSLRGALGAVNQLIICVGILGVLLVNVAFPATQWRSFFMLGAIPAGLLALGMLLSPESPRWLQSQGAAASAEAAARRLWGPAAAAELGTAPGAGGKPEPEVGVADMLGPRFRRGVFIGIILFAIQQFAGINALVYFSTSVFRQAGVTSDTLASAAVGATNVIGTIIAASIIERAGRKQLLINSYLGQAAAMFVMAAGFTLPALKDLSAPIAVCGTLAYILAFALGAGPVTGLFVPELNSSKIRGRAVAAAMTSHWVCNVAVGQTFISAVSNYGLATVYSFFGAVALLGALYVSTKVPETKGKSFEQIEAELQS</sequence>
<dbReference type="CDD" id="cd17315">
    <property type="entry name" value="MFS_GLUT_like"/>
    <property type="match status" value="1"/>
</dbReference>
<feature type="domain" description="Major facilitator superfamily (MFS) profile" evidence="8">
    <location>
        <begin position="89"/>
        <end position="508"/>
    </location>
</feature>
<dbReference type="Pfam" id="PF00083">
    <property type="entry name" value="Sugar_tr"/>
    <property type="match status" value="1"/>
</dbReference>
<evidence type="ECO:0000256" key="6">
    <source>
        <dbReference type="RuleBase" id="RU003346"/>
    </source>
</evidence>
<dbReference type="PROSITE" id="PS00217">
    <property type="entry name" value="SUGAR_TRANSPORT_2"/>
    <property type="match status" value="1"/>
</dbReference>
<keyword evidence="4 7" id="KW-1133">Transmembrane helix</keyword>
<feature type="transmembrane region" description="Helical" evidence="7">
    <location>
        <begin position="454"/>
        <end position="474"/>
    </location>
</feature>
<gene>
    <name evidence="9" type="ORF">CLEI1391_LOCUS18604</name>
</gene>
<name>A0A7S0S279_9CHLO</name>
<evidence type="ECO:0000259" key="8">
    <source>
        <dbReference type="PROSITE" id="PS50850"/>
    </source>
</evidence>
<dbReference type="EMBL" id="HBFB01033189">
    <property type="protein sequence ID" value="CAD8694421.1"/>
    <property type="molecule type" value="Transcribed_RNA"/>
</dbReference>
<accession>A0A7S0S279</accession>
<evidence type="ECO:0000256" key="5">
    <source>
        <dbReference type="ARBA" id="ARBA00023136"/>
    </source>
</evidence>
<dbReference type="InterPro" id="IPR005829">
    <property type="entry name" value="Sugar_transporter_CS"/>
</dbReference>
<feature type="transmembrane region" description="Helical" evidence="7">
    <location>
        <begin position="323"/>
        <end position="346"/>
    </location>
</feature>
<keyword evidence="6" id="KW-0813">Transport</keyword>
<comment type="subcellular location">
    <subcellularLocation>
        <location evidence="1">Membrane</location>
        <topology evidence="1">Multi-pass membrane protein</topology>
    </subcellularLocation>
</comment>
<reference evidence="9" key="1">
    <citation type="submission" date="2021-01" db="EMBL/GenBank/DDBJ databases">
        <authorList>
            <person name="Corre E."/>
            <person name="Pelletier E."/>
            <person name="Niang G."/>
            <person name="Scheremetjew M."/>
            <person name="Finn R."/>
            <person name="Kale V."/>
            <person name="Holt S."/>
            <person name="Cochrane G."/>
            <person name="Meng A."/>
            <person name="Brown T."/>
            <person name="Cohen L."/>
        </authorList>
    </citation>
    <scope>NUCLEOTIDE SEQUENCE</scope>
    <source>
        <strain evidence="9">SAG 11-49</strain>
    </source>
</reference>
<evidence type="ECO:0000313" key="9">
    <source>
        <dbReference type="EMBL" id="CAD8694421.1"/>
    </source>
</evidence>
<dbReference type="NCBIfam" id="TIGR00879">
    <property type="entry name" value="SP"/>
    <property type="match status" value="1"/>
</dbReference>
<dbReference type="PRINTS" id="PR00171">
    <property type="entry name" value="SUGRTRNSPORT"/>
</dbReference>
<dbReference type="PROSITE" id="PS00216">
    <property type="entry name" value="SUGAR_TRANSPORT_1"/>
    <property type="match status" value="1"/>
</dbReference>
<dbReference type="PROSITE" id="PS50850">
    <property type="entry name" value="MFS"/>
    <property type="match status" value="1"/>
</dbReference>
<feature type="transmembrane region" description="Helical" evidence="7">
    <location>
        <begin position="358"/>
        <end position="379"/>
    </location>
</feature>
<protein>
    <recommendedName>
        <fullName evidence="8">Major facilitator superfamily (MFS) profile domain-containing protein</fullName>
    </recommendedName>
</protein>
<evidence type="ECO:0000256" key="4">
    <source>
        <dbReference type="ARBA" id="ARBA00022989"/>
    </source>
</evidence>
<dbReference type="AlphaFoldDB" id="A0A7S0S279"/>
<dbReference type="InterPro" id="IPR003663">
    <property type="entry name" value="Sugar/inositol_transpt"/>
</dbReference>
<keyword evidence="5 7" id="KW-0472">Membrane</keyword>
<evidence type="ECO:0000256" key="1">
    <source>
        <dbReference type="ARBA" id="ARBA00004141"/>
    </source>
</evidence>
<feature type="transmembrane region" description="Helical" evidence="7">
    <location>
        <begin position="391"/>
        <end position="411"/>
    </location>
</feature>
<proteinExistence type="inferred from homology"/>
<feature type="transmembrane region" description="Helical" evidence="7">
    <location>
        <begin position="125"/>
        <end position="145"/>
    </location>
</feature>
<dbReference type="InterPro" id="IPR005828">
    <property type="entry name" value="MFS_sugar_transport-like"/>
</dbReference>
<feature type="transmembrane region" description="Helical" evidence="7">
    <location>
        <begin position="417"/>
        <end position="442"/>
    </location>
</feature>
<dbReference type="InterPro" id="IPR050360">
    <property type="entry name" value="MFS_Sugar_Transporters"/>
</dbReference>
<feature type="transmembrane region" description="Helical" evidence="7">
    <location>
        <begin position="215"/>
        <end position="237"/>
    </location>
</feature>
<dbReference type="GO" id="GO:0005351">
    <property type="term" value="F:carbohydrate:proton symporter activity"/>
    <property type="evidence" value="ECO:0007669"/>
    <property type="project" value="TreeGrafter"/>
</dbReference>
<dbReference type="InterPro" id="IPR036259">
    <property type="entry name" value="MFS_trans_sf"/>
</dbReference>
<evidence type="ECO:0000256" key="2">
    <source>
        <dbReference type="ARBA" id="ARBA00010992"/>
    </source>
</evidence>
<comment type="similarity">
    <text evidence="2 6">Belongs to the major facilitator superfamily. Sugar transporter (TC 2.A.1.1) family.</text>
</comment>
<feature type="transmembrane region" description="Helical" evidence="7">
    <location>
        <begin position="157"/>
        <end position="176"/>
    </location>
</feature>
<dbReference type="GO" id="GO:0016020">
    <property type="term" value="C:membrane"/>
    <property type="evidence" value="ECO:0007669"/>
    <property type="project" value="UniProtKB-SubCell"/>
</dbReference>
<keyword evidence="3 7" id="KW-0812">Transmembrane</keyword>
<organism evidence="9">
    <name type="scientific">Chlamydomonas leiostraca</name>
    <dbReference type="NCBI Taxonomy" id="1034604"/>
    <lineage>
        <taxon>Eukaryota</taxon>
        <taxon>Viridiplantae</taxon>
        <taxon>Chlorophyta</taxon>
        <taxon>core chlorophytes</taxon>
        <taxon>Chlorophyceae</taxon>
        <taxon>CS clade</taxon>
        <taxon>Chlamydomonadales</taxon>
        <taxon>Chlamydomonadaceae</taxon>
        <taxon>Chlamydomonas</taxon>
    </lineage>
</organism>
<dbReference type="PANTHER" id="PTHR48022:SF2">
    <property type="entry name" value="PLASTIDIC GLUCOSE TRANSPORTER 4"/>
    <property type="match status" value="1"/>
</dbReference>
<dbReference type="PANTHER" id="PTHR48022">
    <property type="entry name" value="PLASTIDIC GLUCOSE TRANSPORTER 4"/>
    <property type="match status" value="1"/>
</dbReference>
<feature type="transmembrane region" description="Helical" evidence="7">
    <location>
        <begin position="86"/>
        <end position="105"/>
    </location>
</feature>